<evidence type="ECO:0000256" key="4">
    <source>
        <dbReference type="ARBA" id="ARBA00022771"/>
    </source>
</evidence>
<feature type="domain" description="C2H2-type" evidence="11">
    <location>
        <begin position="770"/>
        <end position="800"/>
    </location>
</feature>
<feature type="domain" description="C2H2-type" evidence="11">
    <location>
        <begin position="935"/>
        <end position="961"/>
    </location>
</feature>
<feature type="domain" description="C2H2-type" evidence="11">
    <location>
        <begin position="226"/>
        <end position="251"/>
    </location>
</feature>
<keyword evidence="6" id="KW-0805">Transcription regulation</keyword>
<dbReference type="GO" id="GO:0008270">
    <property type="term" value="F:zinc ion binding"/>
    <property type="evidence" value="ECO:0007669"/>
    <property type="project" value="UniProtKB-KW"/>
</dbReference>
<feature type="domain" description="C2H2-type" evidence="11">
    <location>
        <begin position="1311"/>
        <end position="1341"/>
    </location>
</feature>
<dbReference type="InterPro" id="IPR051061">
    <property type="entry name" value="Zinc_finger_trans_reg"/>
</dbReference>
<feature type="domain" description="C2H2-type" evidence="11">
    <location>
        <begin position="739"/>
        <end position="769"/>
    </location>
</feature>
<feature type="region of interest" description="Disordered" evidence="10">
    <location>
        <begin position="1547"/>
        <end position="1617"/>
    </location>
</feature>
<feature type="region of interest" description="Disordered" evidence="10">
    <location>
        <begin position="1177"/>
        <end position="1205"/>
    </location>
</feature>
<dbReference type="FunFam" id="3.30.160.60:FF:000125">
    <property type="entry name" value="Putative zinc finger protein 143"/>
    <property type="match status" value="1"/>
</dbReference>
<feature type="domain" description="C2H2-type" evidence="11">
    <location>
        <begin position="1068"/>
        <end position="1097"/>
    </location>
</feature>
<feature type="region of interest" description="Disordered" evidence="10">
    <location>
        <begin position="1"/>
        <end position="147"/>
    </location>
</feature>
<keyword evidence="8" id="KW-0539">Nucleus</keyword>
<feature type="domain" description="C2H2-type" evidence="11">
    <location>
        <begin position="905"/>
        <end position="934"/>
    </location>
</feature>
<evidence type="ECO:0000256" key="9">
    <source>
        <dbReference type="PROSITE-ProRule" id="PRU00042"/>
    </source>
</evidence>
<feature type="compositionally biased region" description="Basic residues" evidence="10">
    <location>
        <begin position="1590"/>
        <end position="1602"/>
    </location>
</feature>
<evidence type="ECO:0000256" key="6">
    <source>
        <dbReference type="ARBA" id="ARBA00023015"/>
    </source>
</evidence>
<dbReference type="SMART" id="SM00355">
    <property type="entry name" value="ZnF_C2H2"/>
    <property type="match status" value="32"/>
</dbReference>
<sequence>MNKEIINKKCDNKRKSSVKRTKISSHKKSKNGLKPRKVLIDTICDTTRNDNEDHLSDNKTDGNQLTHKLVSKELNDKEITTDTTTRGYNTRNSRVKRSLNITHNNSKKSSEDLNDNKSDNTDDEDYVSDNETNDESEENSDADNDRPFVCTHESCGKRFKRKEHLKNHVNSVHSTDRPYVCGYDECGQCFTSSKGLSAHRRRVHQNGKPRTRRAARIGSKSIRDPYVCTHEECDQIFKYRPDLDKHLITVHPTHLSYVCDYPKCGKACATMKRLYDHKLDVHPPQSGGQPCVCPHEGCGKVFAFKRKLHGHMKGVHRKHDFKMIDVCVDTTKLLRVNTQKKLSVRGQHVTCLVTGCGLVCNSFSEIRAHKREAHPELVNRCPWPGCDFIETYGLSIRRHMIAHTDERPYACEWPGCDYRAKRKGRLIEHQLVHSSDLIHACDWPGCGFSTRRKGDLTQHKVVHSAVRNHACDWPDCGKRFKFRTQLNSHLKREHTGKVFACDRKGCSFNIIRLEVLNTKFNVIITETAKLKIPLKASNVNIKVNNQKNEVINTSNTNNTNDGHKRAVTRVKRVKKLPQNSDTSGHRYKANVCKSEAIDENADTTHGYNTRNSRVKRVKKSPQNTRHKKSKKGSEDTHVMNDMNGEDSDNKIHETIDGINETNSPYCDSPYVCTHESCGKRFKREILLKKHTVCVHQTDKSVVCDYNNCGKVFVKWDSFRTHEHNKHGIRRSDTKLKNAFVCTHEDCGQQFATRYHLEEHYPSVHPSYVPYVCDYEKCGKGFAKWSRLYDHKRDVHLKRKYENVMVGHTRHRVLRHKCTANGCDRVFDTKAELRAHREGEHPDLVKRCPWPACDYSTCFDNLLKFHSKSHTDERPYACEWPGCDYRAKMKGRLVEHQLIHGSDLIHACEWPGCGFRTRRKGDLTQHMVIHSAVRNHACDWPDCGKRFKFRTQLNSHLKSAHTTILKDLNHLSLEDIQRLEVLDNKFNVIITETAAHYHQKSQISSKGNEVPEETKDVIITADIDNTSNDFDFMSERQTQMTPKSLPLNASTDVLNTTQTNGHFITLPMLLCPVSGCGLTFITQKFLDIHLQKHTSRTSPPKKKNSVNTRYKPTAEDLILRPHMCSTCGRRFKLLRYMTEHIQCFHTRAAVDRPFICEYDGCGKRWPTKLRLLGHISTAHKRQNTSGKTVRKRADTESSTTYSDDNTCDGLEMSDSQEFRDFHFQKDTLRTSPPKKKKKNLENTRYKPTAEDLILRPHECPTCGRSRPAVHLSVRRVRQTMANETEAFGIKQLRYMTDHIQCFHTRAAVDRPFICQYDGCGKRWPTKQRLLVHISTAHKNQDITGKTVRKRADTESSTTCSDDNTCDGLEMSDHRAKRAKNSSQHSTLETDPHVLNADSDGIDTVTASTSNDLSLTPIHETTHAVTKSAAASVDEERPHVCSHNTCGAAFKMKGHLTEHIRAIHSSDKPFECKDCGKWFPTRSRLGSHQIRSCDKNWRVVCSAPGCDQLFKSKYNMNEHRLRAHIGNPYECKHSECGQQFDTKELFDQHLSTHSSDNISGEPEEWPETSPEDTQLFNDTENESIDSLSSASRTKRSSKSNHKTTHAVTKPSAPVDEERPHVCPHMSCGRAFKSVSHLTEHMRAIHSSDKPYECENCGKRFPTGTRLAHHRLTMSRGRRWSVVCTAPGCERMYKTKRSMNEHRLKVHSGDPYECKHFQCGHRFDNKELFDEHSNTHSDHNMSCGRLMGEKRTTYRKLVNKSHKNITYEKVSKNVSEDTPALNDTNGDTTDDNDMSDSKEAAAERYDTYYYPFVCTHESCGQKFNTEMNFNRHLEAVHLQQRPYVCDY</sequence>
<evidence type="ECO:0000313" key="12">
    <source>
        <dbReference type="EMBL" id="CAD7628923.1"/>
    </source>
</evidence>
<name>A0A7R9Q1L1_9ACAR</name>
<feature type="domain" description="C2H2-type" evidence="11">
    <location>
        <begin position="670"/>
        <end position="700"/>
    </location>
</feature>
<feature type="compositionally biased region" description="Basic and acidic residues" evidence="10">
    <location>
        <begin position="70"/>
        <end position="80"/>
    </location>
</feature>
<feature type="domain" description="C2H2-type" evidence="11">
    <location>
        <begin position="409"/>
        <end position="438"/>
    </location>
</feature>
<feature type="domain" description="C2H2-type" evidence="11">
    <location>
        <begin position="291"/>
        <end position="321"/>
    </location>
</feature>
<evidence type="ECO:0000256" key="10">
    <source>
        <dbReference type="SAM" id="MobiDB-lite"/>
    </source>
</evidence>
<feature type="domain" description="C2H2-type" evidence="11">
    <location>
        <begin position="1437"/>
        <end position="1467"/>
    </location>
</feature>
<keyword evidence="3" id="KW-0677">Repeat</keyword>
<feature type="compositionally biased region" description="Polar residues" evidence="10">
    <location>
        <begin position="1547"/>
        <end position="1556"/>
    </location>
</feature>
<feature type="domain" description="C2H2-type" evidence="11">
    <location>
        <begin position="179"/>
        <end position="209"/>
    </location>
</feature>
<proteinExistence type="predicted"/>
<dbReference type="Gene3D" id="3.30.160.60">
    <property type="entry name" value="Classic Zinc Finger"/>
    <property type="match status" value="17"/>
</dbReference>
<dbReference type="GO" id="GO:0005634">
    <property type="term" value="C:nucleus"/>
    <property type="evidence" value="ECO:0007669"/>
    <property type="project" value="UniProtKB-SubCell"/>
</dbReference>
<feature type="domain" description="C2H2-type" evidence="11">
    <location>
        <begin position="469"/>
        <end position="499"/>
    </location>
</feature>
<feature type="domain" description="C2H2-type" evidence="11">
    <location>
        <begin position="1121"/>
        <end position="1145"/>
    </location>
</feature>
<feature type="domain" description="C2H2-type" evidence="11">
    <location>
        <begin position="1649"/>
        <end position="1676"/>
    </location>
</feature>
<dbReference type="EMBL" id="OC860809">
    <property type="protein sequence ID" value="CAD7628923.1"/>
    <property type="molecule type" value="Genomic_DNA"/>
</dbReference>
<keyword evidence="4 9" id="KW-0863">Zinc-finger</keyword>
<dbReference type="PANTHER" id="PTHR46179">
    <property type="entry name" value="ZINC FINGER PROTEIN"/>
    <property type="match status" value="1"/>
</dbReference>
<feature type="domain" description="C2H2-type" evidence="11">
    <location>
        <begin position="701"/>
        <end position="731"/>
    </location>
</feature>
<feature type="region of interest" description="Disordered" evidence="10">
    <location>
        <begin position="1340"/>
        <end position="1401"/>
    </location>
</feature>
<dbReference type="PANTHER" id="PTHR46179:SF13">
    <property type="entry name" value="C2H2-TYPE DOMAIN-CONTAINING PROTEIN"/>
    <property type="match status" value="1"/>
</dbReference>
<accession>A0A7R9Q1L1</accession>
<keyword evidence="13" id="KW-1185">Reference proteome</keyword>
<organism evidence="12">
    <name type="scientific">Medioppia subpectinata</name>
    <dbReference type="NCBI Taxonomy" id="1979941"/>
    <lineage>
        <taxon>Eukaryota</taxon>
        <taxon>Metazoa</taxon>
        <taxon>Ecdysozoa</taxon>
        <taxon>Arthropoda</taxon>
        <taxon>Chelicerata</taxon>
        <taxon>Arachnida</taxon>
        <taxon>Acari</taxon>
        <taxon>Acariformes</taxon>
        <taxon>Sarcoptiformes</taxon>
        <taxon>Oribatida</taxon>
        <taxon>Brachypylina</taxon>
        <taxon>Oppioidea</taxon>
        <taxon>Oppiidae</taxon>
        <taxon>Medioppia</taxon>
    </lineage>
</organism>
<feature type="compositionally biased region" description="Basic and acidic residues" evidence="10">
    <location>
        <begin position="1"/>
        <end position="14"/>
    </location>
</feature>
<feature type="domain" description="C2H2-type" evidence="11">
    <location>
        <begin position="148"/>
        <end position="178"/>
    </location>
</feature>
<feature type="compositionally biased region" description="Acidic residues" evidence="10">
    <location>
        <begin position="1559"/>
        <end position="1568"/>
    </location>
</feature>
<feature type="domain" description="C2H2-type" evidence="11">
    <location>
        <begin position="1709"/>
        <end position="1738"/>
    </location>
</feature>
<keyword evidence="2" id="KW-0479">Metal-binding</keyword>
<feature type="compositionally biased region" description="Acidic residues" evidence="10">
    <location>
        <begin position="121"/>
        <end position="142"/>
    </location>
</feature>
<evidence type="ECO:0000256" key="2">
    <source>
        <dbReference type="ARBA" id="ARBA00022723"/>
    </source>
</evidence>
<feature type="domain" description="C2H2-type" evidence="11">
    <location>
        <begin position="1527"/>
        <end position="1556"/>
    </location>
</feature>
<evidence type="ECO:0000256" key="7">
    <source>
        <dbReference type="ARBA" id="ARBA00023163"/>
    </source>
</evidence>
<evidence type="ECO:0000256" key="1">
    <source>
        <dbReference type="ARBA" id="ARBA00004123"/>
    </source>
</evidence>
<keyword evidence="5" id="KW-0862">Zinc</keyword>
<feature type="domain" description="C2H2-type" evidence="11">
    <location>
        <begin position="1809"/>
        <end position="1839"/>
    </location>
</feature>
<gene>
    <name evidence="12" type="ORF">OSB1V03_LOCUS9341</name>
</gene>
<dbReference type="PROSITE" id="PS50157">
    <property type="entry name" value="ZINC_FINGER_C2H2_2"/>
    <property type="match status" value="28"/>
</dbReference>
<dbReference type="Pfam" id="PF00096">
    <property type="entry name" value="zf-C2H2"/>
    <property type="match status" value="5"/>
</dbReference>
<dbReference type="InterPro" id="IPR036236">
    <property type="entry name" value="Znf_C2H2_sf"/>
</dbReference>
<protein>
    <recommendedName>
        <fullName evidence="11">C2H2-type domain-containing protein</fullName>
    </recommendedName>
</protein>
<dbReference type="GO" id="GO:0006357">
    <property type="term" value="P:regulation of transcription by RNA polymerase II"/>
    <property type="evidence" value="ECO:0007669"/>
    <property type="project" value="TreeGrafter"/>
</dbReference>
<feature type="domain" description="C2H2-type" evidence="11">
    <location>
        <begin position="1618"/>
        <end position="1648"/>
    </location>
</feature>
<evidence type="ECO:0000256" key="5">
    <source>
        <dbReference type="ARBA" id="ARBA00022833"/>
    </source>
</evidence>
<feature type="region of interest" description="Disordered" evidence="10">
    <location>
        <begin position="602"/>
        <end position="648"/>
    </location>
</feature>
<feature type="region of interest" description="Disordered" evidence="10">
    <location>
        <begin position="1766"/>
        <end position="1793"/>
    </location>
</feature>
<feature type="non-terminal residue" evidence="12">
    <location>
        <position position="1844"/>
    </location>
</feature>
<feature type="compositionally biased region" description="Basic residues" evidence="10">
    <location>
        <begin position="15"/>
        <end position="37"/>
    </location>
</feature>
<dbReference type="SUPFAM" id="SSF57667">
    <property type="entry name" value="beta-beta-alpha zinc fingers"/>
    <property type="match status" value="14"/>
</dbReference>
<feature type="domain" description="C2H2-type" evidence="11">
    <location>
        <begin position="439"/>
        <end position="468"/>
    </location>
</feature>
<feature type="compositionally biased region" description="Basic and acidic residues" evidence="10">
    <location>
        <begin position="108"/>
        <end position="120"/>
    </location>
</feature>
<comment type="subcellular location">
    <subcellularLocation>
        <location evidence="1">Nucleus</location>
    </subcellularLocation>
</comment>
<evidence type="ECO:0000256" key="8">
    <source>
        <dbReference type="ARBA" id="ARBA00023242"/>
    </source>
</evidence>
<feature type="compositionally biased region" description="Basic and acidic residues" evidence="10">
    <location>
        <begin position="47"/>
        <end position="60"/>
    </location>
</feature>
<dbReference type="EMBL" id="CAJPIZ010006234">
    <property type="protein sequence ID" value="CAG2109353.1"/>
    <property type="molecule type" value="Genomic_DNA"/>
</dbReference>
<dbReference type="PROSITE" id="PS00028">
    <property type="entry name" value="ZINC_FINGER_C2H2_1"/>
    <property type="match status" value="22"/>
</dbReference>
<dbReference type="InterPro" id="IPR013087">
    <property type="entry name" value="Znf_C2H2_type"/>
</dbReference>
<evidence type="ECO:0000256" key="3">
    <source>
        <dbReference type="ARBA" id="ARBA00022737"/>
    </source>
</evidence>
<feature type="domain" description="C2H2-type" evidence="11">
    <location>
        <begin position="845"/>
        <end position="874"/>
    </location>
</feature>
<keyword evidence="7" id="KW-0804">Transcription</keyword>
<feature type="compositionally biased region" description="Basic residues" evidence="10">
    <location>
        <begin position="612"/>
        <end position="630"/>
    </location>
</feature>
<feature type="domain" description="C2H2-type" evidence="11">
    <location>
        <begin position="1679"/>
        <end position="1709"/>
    </location>
</feature>
<feature type="domain" description="C2H2-type" evidence="11">
    <location>
        <begin position="815"/>
        <end position="840"/>
    </location>
</feature>
<dbReference type="Proteomes" id="UP000759131">
    <property type="component" value="Unassembled WGS sequence"/>
</dbReference>
<feature type="domain" description="C2H2-type" evidence="11">
    <location>
        <begin position="1468"/>
        <end position="1487"/>
    </location>
</feature>
<reference evidence="12" key="1">
    <citation type="submission" date="2020-11" db="EMBL/GenBank/DDBJ databases">
        <authorList>
            <person name="Tran Van P."/>
        </authorList>
    </citation>
    <scope>NUCLEOTIDE SEQUENCE</scope>
</reference>
<dbReference type="OrthoDB" id="6480227at2759"/>
<evidence type="ECO:0000313" key="13">
    <source>
        <dbReference type="Proteomes" id="UP000759131"/>
    </source>
</evidence>
<feature type="domain" description="C2H2-type" evidence="11">
    <location>
        <begin position="257"/>
        <end position="287"/>
    </location>
</feature>
<evidence type="ECO:0000259" key="11">
    <source>
        <dbReference type="PROSITE" id="PS50157"/>
    </source>
</evidence>
<feature type="domain" description="C2H2-type" evidence="11">
    <location>
        <begin position="1153"/>
        <end position="1183"/>
    </location>
</feature>